<evidence type="ECO:0000313" key="3">
    <source>
        <dbReference type="EMBL" id="KAG8461516.1"/>
    </source>
</evidence>
<name>A0A8J5X5I6_DIALT</name>
<dbReference type="AlphaFoldDB" id="A0A8J5X5I6"/>
<evidence type="ECO:0000256" key="2">
    <source>
        <dbReference type="SAM" id="Phobius"/>
    </source>
</evidence>
<keyword evidence="2" id="KW-0812">Transmembrane</keyword>
<dbReference type="EMBL" id="JAGTXO010000025">
    <property type="protein sequence ID" value="KAG8461516.1"/>
    <property type="molecule type" value="Genomic_DNA"/>
</dbReference>
<feature type="transmembrane region" description="Helical" evidence="2">
    <location>
        <begin position="292"/>
        <end position="319"/>
    </location>
</feature>
<keyword evidence="2" id="KW-0472">Membrane</keyword>
<reference evidence="3" key="1">
    <citation type="submission" date="2021-05" db="EMBL/GenBank/DDBJ databases">
        <title>The genome of the haptophyte Pavlova lutheri (Diacronema luteri, Pavlovales) - a model for lipid biosynthesis in eukaryotic algae.</title>
        <authorList>
            <person name="Hulatt C.J."/>
            <person name="Posewitz M.C."/>
        </authorList>
    </citation>
    <scope>NUCLEOTIDE SEQUENCE</scope>
    <source>
        <strain evidence="3">NIVA-4/92</strain>
    </source>
</reference>
<comment type="caution">
    <text evidence="3">The sequence shown here is derived from an EMBL/GenBank/DDBJ whole genome shotgun (WGS) entry which is preliminary data.</text>
</comment>
<accession>A0A8J5X5I6</accession>
<keyword evidence="4" id="KW-1185">Reference proteome</keyword>
<proteinExistence type="predicted"/>
<sequence length="768" mass="80750">MQWFFETFCGIDSAQFDAHGYESLDADANILAHLNGFVKPYDVVALMMVLPATAHLFPRQPEHAPHMLLLHAADALPVEPVIELLRDVFHQVITLTSARAAHAQRVGMSSWQRDRGERADAATCQITPIGCAGASEAVARRLRAPSVHVRMATRMPGELVAATPRARRLLAEPRSAALHDGQPGVSIALPLDAHAVQRALNGALECALERQRTISSTLLGTGLFALLGCPIAHIADSAIRRAHGQTTLARLTDTDADYVLRTLLYSLGTSIGALLCNLSVQPTAAHRARARAILCIGVGIFALLGGLTVLPDLLALLATSPAAYDGPHVRSEAPLNRAAYWHAVWCVHGALRVAQYVALSCASLLGLGRWWRSVRALLRLHWRVLAAWLLANCALEAHAFSRDIQTTHDCRSTHDGTRCWGPWVACALFVVECAIACAMLMPGSRRTARAAIARALVRAQRRPPARDGRRVAPASRAAWLASAQPIAADVRSASSCTARSSCDASSARRASSLPDLSASRDAALPPRAEPLPDAFLAALLGFGSGQIATVETVVSEAARLFLPEPLDEATLAELHLPSRAPEQHASPRGGSVGEGVPSPLERASSIDRVVRSRNSSADNAAQGNWSTLSLRGAGGGARRVSTDMATLRLARPAGCGGLTCAQLRRALPASSGAGLVVNGSMRMRSRGGRLSRVGGPEQGASRTALVASGEGASVRSCRGPNNAAAAAAAVGGGTLGSRLPEPGSAPSSGTLTSRFARGRNSGFCSCVQ</sequence>
<dbReference type="Proteomes" id="UP000751190">
    <property type="component" value="Unassembled WGS sequence"/>
</dbReference>
<feature type="region of interest" description="Disordered" evidence="1">
    <location>
        <begin position="579"/>
        <end position="603"/>
    </location>
</feature>
<feature type="transmembrane region" description="Helical" evidence="2">
    <location>
        <begin position="259"/>
        <end position="280"/>
    </location>
</feature>
<gene>
    <name evidence="3" type="ORF">KFE25_001120</name>
</gene>
<feature type="transmembrane region" description="Helical" evidence="2">
    <location>
        <begin position="339"/>
        <end position="368"/>
    </location>
</feature>
<evidence type="ECO:0000313" key="4">
    <source>
        <dbReference type="Proteomes" id="UP000751190"/>
    </source>
</evidence>
<keyword evidence="2" id="KW-1133">Transmembrane helix</keyword>
<organism evidence="3 4">
    <name type="scientific">Diacronema lutheri</name>
    <name type="common">Unicellular marine alga</name>
    <name type="synonym">Monochrysis lutheri</name>
    <dbReference type="NCBI Taxonomy" id="2081491"/>
    <lineage>
        <taxon>Eukaryota</taxon>
        <taxon>Haptista</taxon>
        <taxon>Haptophyta</taxon>
        <taxon>Pavlovophyceae</taxon>
        <taxon>Pavlovales</taxon>
        <taxon>Pavlovaceae</taxon>
        <taxon>Diacronema</taxon>
    </lineage>
</organism>
<protein>
    <submittedName>
        <fullName evidence="3">Uncharacterized protein</fullName>
    </submittedName>
</protein>
<evidence type="ECO:0000256" key="1">
    <source>
        <dbReference type="SAM" id="MobiDB-lite"/>
    </source>
</evidence>
<feature type="transmembrane region" description="Helical" evidence="2">
    <location>
        <begin position="420"/>
        <end position="441"/>
    </location>
</feature>